<dbReference type="InterPro" id="IPR024079">
    <property type="entry name" value="MetalloPept_cat_dom_sf"/>
</dbReference>
<dbReference type="GO" id="GO:0004222">
    <property type="term" value="F:metalloendopeptidase activity"/>
    <property type="evidence" value="ECO:0007669"/>
    <property type="project" value="InterPro"/>
</dbReference>
<evidence type="ECO:0000256" key="2">
    <source>
        <dbReference type="SAM" id="SignalP"/>
    </source>
</evidence>
<feature type="compositionally biased region" description="Polar residues" evidence="1">
    <location>
        <begin position="156"/>
        <end position="174"/>
    </location>
</feature>
<evidence type="ECO:0000256" key="1">
    <source>
        <dbReference type="SAM" id="MobiDB-lite"/>
    </source>
</evidence>
<dbReference type="PANTHER" id="PTHR11733">
    <property type="entry name" value="ZINC METALLOPROTEASE FAMILY M13 NEPRILYSIN-RELATED"/>
    <property type="match status" value="1"/>
</dbReference>
<protein>
    <recommendedName>
        <fullName evidence="5">M13 family peptidase</fullName>
    </recommendedName>
</protein>
<dbReference type="Gene3D" id="1.10.1380.10">
    <property type="entry name" value="Neutral endopeptidase , domain2"/>
    <property type="match status" value="1"/>
</dbReference>
<sequence length="831" mass="91557">MQRLAKETSVLANLLTALVAASLVTDVDCHRLRPLRFGGKTLPPLPCSSAACSRLATLLSQAMNGSASPCVDFHEYVCAGWHQAHSKTLNDAVRDTFIANVTGHARRIPIPELHQTAHEKAAQYFAACDNVVSASQDHLDDVKKLLQIGGITWPATNFNKTPSASAEEQVTKESFTAPSATSETQTSPTETMTTMSTISESTVPSTQPATTTTTCTSSTNTRTTAEATTNPSKATSAAATTTAAESTTRKKTTAVATTTPKSNECVTRDCKAITTGLVRMLRRQVDPCRFYNTYVCDASEPDLLFPQRPNRVLQIADEKSASLGGSRGRSAEAPHGPPDERIKTTYDALKQLCLSYGDVADAELYDALTFLSVLKLNLTGMRDSAEEDPLARAMQISLEFGVQSLLNFQRVFEYVVDASEPFRLEISVSANVRDIASDWIQVNRDVWPKFFDYCLSLCGLPIGSPQSQSLRDELISLDTEDRWRQLLTEHARAEFVLHESLLAYPRALRLADLLSHPRRRLSMRRLVSWHLFLFMLGPKRAVLQAYQDATYDAVKLPGHLPETSVGRCEFMLIHTTGVRGALLSLFDGTANISYSGIMKAGNLMASVQNAAASVLQPNASATLRRLPVSRVTGFPQSSWSSGQFAPFWVLEELGAGFLRDWLSTLRSWHALPPIVQAHLLLVASVVPVDSYFYKYFLPPHFYQDGLAVYNFAALGQQAESEQPIARLQESALKGGVLTHLVATRLAFLAFVESPAQGHGNQEQLLPHVDLPPAVLFFVFHCSYSCRRGDSALLYPRGDDCMVVFRWTSRFTDLIPCGRDTRRQSRTLCRYV</sequence>
<feature type="compositionally biased region" description="Low complexity" evidence="1">
    <location>
        <begin position="176"/>
        <end position="246"/>
    </location>
</feature>
<dbReference type="InterPro" id="IPR000718">
    <property type="entry name" value="Peptidase_M13"/>
</dbReference>
<gene>
    <name evidence="3" type="ORF">V5799_026657</name>
</gene>
<keyword evidence="4" id="KW-1185">Reference proteome</keyword>
<feature type="region of interest" description="Disordered" evidence="1">
    <location>
        <begin position="319"/>
        <end position="340"/>
    </location>
</feature>
<evidence type="ECO:0000313" key="4">
    <source>
        <dbReference type="Proteomes" id="UP001321473"/>
    </source>
</evidence>
<evidence type="ECO:0008006" key="5">
    <source>
        <dbReference type="Google" id="ProtNLM"/>
    </source>
</evidence>
<dbReference type="Gene3D" id="3.40.390.10">
    <property type="entry name" value="Collagenase (Catalytic Domain)"/>
    <property type="match status" value="1"/>
</dbReference>
<dbReference type="PANTHER" id="PTHR11733:SF241">
    <property type="entry name" value="GH26575P-RELATED"/>
    <property type="match status" value="1"/>
</dbReference>
<dbReference type="PROSITE" id="PS51885">
    <property type="entry name" value="NEPRILYSIN"/>
    <property type="match status" value="1"/>
</dbReference>
<dbReference type="Proteomes" id="UP001321473">
    <property type="component" value="Unassembled WGS sequence"/>
</dbReference>
<proteinExistence type="predicted"/>
<comment type="caution">
    <text evidence="3">The sequence shown here is derived from an EMBL/GenBank/DDBJ whole genome shotgun (WGS) entry which is preliminary data.</text>
</comment>
<evidence type="ECO:0000313" key="3">
    <source>
        <dbReference type="EMBL" id="KAK8762076.1"/>
    </source>
</evidence>
<feature type="compositionally biased region" description="Basic and acidic residues" evidence="1">
    <location>
        <begin position="329"/>
        <end position="340"/>
    </location>
</feature>
<feature type="chain" id="PRO_5042900866" description="M13 family peptidase" evidence="2">
    <location>
        <begin position="30"/>
        <end position="831"/>
    </location>
</feature>
<dbReference type="AlphaFoldDB" id="A0AAQ4DHY6"/>
<keyword evidence="2" id="KW-0732">Signal</keyword>
<reference evidence="3 4" key="1">
    <citation type="journal article" date="2023" name="Arcadia Sci">
        <title>De novo assembly of a long-read Amblyomma americanum tick genome.</title>
        <authorList>
            <person name="Chou S."/>
            <person name="Poskanzer K.E."/>
            <person name="Rollins M."/>
            <person name="Thuy-Boun P.S."/>
        </authorList>
    </citation>
    <scope>NUCLEOTIDE SEQUENCE [LARGE SCALE GENOMIC DNA]</scope>
    <source>
        <strain evidence="3">F_SG_1</strain>
        <tissue evidence="3">Salivary glands</tissue>
    </source>
</reference>
<dbReference type="GO" id="GO:0005886">
    <property type="term" value="C:plasma membrane"/>
    <property type="evidence" value="ECO:0007669"/>
    <property type="project" value="TreeGrafter"/>
</dbReference>
<accession>A0AAQ4DHY6</accession>
<dbReference type="GO" id="GO:0016485">
    <property type="term" value="P:protein processing"/>
    <property type="evidence" value="ECO:0007669"/>
    <property type="project" value="TreeGrafter"/>
</dbReference>
<dbReference type="SUPFAM" id="SSF55486">
    <property type="entry name" value="Metalloproteases ('zincins'), catalytic domain"/>
    <property type="match status" value="1"/>
</dbReference>
<organism evidence="3 4">
    <name type="scientific">Amblyomma americanum</name>
    <name type="common">Lone star tick</name>
    <dbReference type="NCBI Taxonomy" id="6943"/>
    <lineage>
        <taxon>Eukaryota</taxon>
        <taxon>Metazoa</taxon>
        <taxon>Ecdysozoa</taxon>
        <taxon>Arthropoda</taxon>
        <taxon>Chelicerata</taxon>
        <taxon>Arachnida</taxon>
        <taxon>Acari</taxon>
        <taxon>Parasitiformes</taxon>
        <taxon>Ixodida</taxon>
        <taxon>Ixodoidea</taxon>
        <taxon>Ixodidae</taxon>
        <taxon>Amblyomminae</taxon>
        <taxon>Amblyomma</taxon>
    </lineage>
</organism>
<dbReference type="InterPro" id="IPR042089">
    <property type="entry name" value="Peptidase_M13_dom_2"/>
</dbReference>
<feature type="region of interest" description="Disordered" evidence="1">
    <location>
        <begin position="156"/>
        <end position="261"/>
    </location>
</feature>
<name>A0AAQ4DHY6_AMBAM</name>
<feature type="signal peptide" evidence="2">
    <location>
        <begin position="1"/>
        <end position="29"/>
    </location>
</feature>
<dbReference type="EMBL" id="JARKHS020030496">
    <property type="protein sequence ID" value="KAK8762076.1"/>
    <property type="molecule type" value="Genomic_DNA"/>
</dbReference>